<feature type="region of interest" description="Disordered" evidence="1">
    <location>
        <begin position="66"/>
        <end position="86"/>
    </location>
</feature>
<dbReference type="FunCoup" id="Q8I105">
    <property type="interactions" value="312"/>
</dbReference>
<organism evidence="3 4">
    <name type="scientific">Caenorhabditis elegans</name>
    <dbReference type="NCBI Taxonomy" id="6239"/>
    <lineage>
        <taxon>Eukaryota</taxon>
        <taxon>Metazoa</taxon>
        <taxon>Ecdysozoa</taxon>
        <taxon>Nematoda</taxon>
        <taxon>Chromadorea</taxon>
        <taxon>Rhabditida</taxon>
        <taxon>Rhabditina</taxon>
        <taxon>Rhabditomorpha</taxon>
        <taxon>Rhabditoidea</taxon>
        <taxon>Rhabditidae</taxon>
        <taxon>Peloderinae</taxon>
        <taxon>Caenorhabditis</taxon>
    </lineage>
</organism>
<dbReference type="CTD" id="174831"/>
<reference evidence="3 4" key="1">
    <citation type="journal article" date="1998" name="Science">
        <title>Genome sequence of the nematode C. elegans: a platform for investigating biology.</title>
        <authorList>
            <consortium name="The C. elegans sequencing consortium"/>
            <person name="Sulson J.E."/>
            <person name="Waterston R."/>
        </authorList>
    </citation>
    <scope>NUCLEOTIDE SEQUENCE [LARGE SCALE GENOMIC DNA]</scope>
    <source>
        <strain evidence="3 4">Bristol N2</strain>
    </source>
</reference>
<dbReference type="SMR" id="Q8I105"/>
<dbReference type="Proteomes" id="UP000001940">
    <property type="component" value="Chromosome II"/>
</dbReference>
<protein>
    <submittedName>
        <fullName evidence="3">Uncharacterized protein</fullName>
    </submittedName>
</protein>
<dbReference type="HOGENOM" id="CLU_2322463_0_0_1"/>
<gene>
    <name evidence="3" type="ORF">CELE_W03C9.8</name>
    <name evidence="3 5" type="ORF">W03C9.8</name>
</gene>
<dbReference type="PaxDb" id="6239-W03C9.8"/>
<dbReference type="OrthoDB" id="5775529at2759"/>
<dbReference type="UCSC" id="W03C9.8">
    <property type="organism name" value="c. elegans"/>
</dbReference>
<name>Q8I105_CAEEL</name>
<keyword evidence="2" id="KW-1133">Transmembrane helix</keyword>
<accession>Q8I105</accession>
<dbReference type="EMBL" id="BX284602">
    <property type="protein sequence ID" value="CAD59163.1"/>
    <property type="molecule type" value="Genomic_DNA"/>
</dbReference>
<dbReference type="STRING" id="6239.W03C9.8.1"/>
<dbReference type="AlphaFoldDB" id="Q8I105"/>
<evidence type="ECO:0000313" key="4">
    <source>
        <dbReference type="Proteomes" id="UP000001940"/>
    </source>
</evidence>
<feature type="compositionally biased region" description="Low complexity" evidence="1">
    <location>
        <begin position="69"/>
        <end position="86"/>
    </location>
</feature>
<dbReference type="InParanoid" id="Q8I105"/>
<dbReference type="KEGG" id="cel:CELE_W03C9.8"/>
<keyword evidence="2" id="KW-0472">Membrane</keyword>
<evidence type="ECO:0000313" key="3">
    <source>
        <dbReference type="EMBL" id="CAD59163.1"/>
    </source>
</evidence>
<dbReference type="AGR" id="WB:WBGene00012223"/>
<evidence type="ECO:0000256" key="1">
    <source>
        <dbReference type="SAM" id="MobiDB-lite"/>
    </source>
</evidence>
<dbReference type="Bgee" id="WBGene00012223">
    <property type="expression patterns" value="Expressed in larva and 1 other cell type or tissue"/>
</dbReference>
<evidence type="ECO:0000313" key="5">
    <source>
        <dbReference type="WormBase" id="W03C9.8"/>
    </source>
</evidence>
<dbReference type="WormBase" id="W03C9.8">
    <property type="protein sequence ID" value="CE32949"/>
    <property type="gene ID" value="WBGene00012223"/>
</dbReference>
<feature type="transmembrane region" description="Helical" evidence="2">
    <location>
        <begin position="20"/>
        <end position="41"/>
    </location>
</feature>
<proteinExistence type="predicted"/>
<sequence length="86" mass="9397">MHLVDDGKGFRSEWEALTTYKLIILCGGCCWALFIVSFGLYNYCAISKPLPAVSFDDALGGEEEALIGSKSQKSQKSTKQTASSRK</sequence>
<keyword evidence="4" id="KW-1185">Reference proteome</keyword>
<dbReference type="OMA" id="LYNYCAI"/>
<dbReference type="eggNOG" id="ENOG502TIXU">
    <property type="taxonomic scope" value="Eukaryota"/>
</dbReference>
<dbReference type="RefSeq" id="NP_872057.1">
    <property type="nucleotide sequence ID" value="NM_182257.3"/>
</dbReference>
<dbReference type="GeneID" id="174831"/>
<evidence type="ECO:0000256" key="2">
    <source>
        <dbReference type="SAM" id="Phobius"/>
    </source>
</evidence>
<keyword evidence="2" id="KW-0812">Transmembrane</keyword>